<accession>A0A5S9Q7P5</accession>
<gene>
    <name evidence="1" type="ORF">OPDIPICF_04718</name>
</gene>
<keyword evidence="2" id="KW-1185">Reference proteome</keyword>
<reference evidence="1 2" key="1">
    <citation type="submission" date="2019-11" db="EMBL/GenBank/DDBJ databases">
        <authorList>
            <person name="Holert J."/>
        </authorList>
    </citation>
    <scope>NUCLEOTIDE SEQUENCE [LARGE SCALE GENOMIC DNA]</scope>
    <source>
        <strain evidence="1">SB11_3</strain>
    </source>
</reference>
<name>A0A5S9Q7P5_9GAMM</name>
<protein>
    <submittedName>
        <fullName evidence="1">Uncharacterized protein</fullName>
    </submittedName>
</protein>
<evidence type="ECO:0000313" key="2">
    <source>
        <dbReference type="Proteomes" id="UP000441399"/>
    </source>
</evidence>
<dbReference type="OrthoDB" id="7834651at2"/>
<proteinExistence type="predicted"/>
<organism evidence="1 2">
    <name type="scientific">BD1-7 clade bacterium</name>
    <dbReference type="NCBI Taxonomy" id="2029982"/>
    <lineage>
        <taxon>Bacteria</taxon>
        <taxon>Pseudomonadati</taxon>
        <taxon>Pseudomonadota</taxon>
        <taxon>Gammaproteobacteria</taxon>
        <taxon>Cellvibrionales</taxon>
        <taxon>Spongiibacteraceae</taxon>
        <taxon>BD1-7 clade</taxon>
    </lineage>
</organism>
<dbReference type="Proteomes" id="UP000441399">
    <property type="component" value="Unassembled WGS sequence"/>
</dbReference>
<evidence type="ECO:0000313" key="1">
    <source>
        <dbReference type="EMBL" id="CAA0113360.1"/>
    </source>
</evidence>
<sequence>MTEEDGNDMAVVETPVAKSVQQELAEALGGNRKKYSRFVLAALGSIPWVGGFLAASSAIDAENDQEKVNNLTRLWLEEHQAKVEELGETFIEILSRIDGFGAEVQERIESPQYLSLVRQGFREWDQSETQEKRDLIRRLLTNAGATVLCPDDLVRLFLDWINMYHEAHFLVIKEIYQNPGITRGGIWDRIHGERPREDSAEADLFKLLIRDLSMGSVIRQHRPTNAHGQYIKQPGKKRGTSSGGVMKSAFDDTEPYELTELGAQFVHYTMEDVVQRVDGQG</sequence>
<dbReference type="EMBL" id="CACSIO010000016">
    <property type="protein sequence ID" value="CAA0113360.1"/>
    <property type="molecule type" value="Genomic_DNA"/>
</dbReference>
<dbReference type="AlphaFoldDB" id="A0A5S9Q7P5"/>